<dbReference type="GO" id="GO:0004856">
    <property type="term" value="F:D-xylulokinase activity"/>
    <property type="evidence" value="ECO:0007669"/>
    <property type="project" value="UniProtKB-UniRule"/>
</dbReference>
<comment type="function">
    <text evidence="8">Catalyzes the phosphorylation of D-xylulose to D-xylulose 5-phosphate.</text>
</comment>
<feature type="site" description="Important for activity" evidence="8">
    <location>
        <position position="6"/>
    </location>
</feature>
<dbReference type="InterPro" id="IPR018483">
    <property type="entry name" value="Carb_kinase_FGGY_CS"/>
</dbReference>
<evidence type="ECO:0000259" key="12">
    <source>
        <dbReference type="Pfam" id="PF02782"/>
    </source>
</evidence>
<organism evidence="13 14">
    <name type="scientific">Mangrovibacter phragmitis</name>
    <dbReference type="NCBI Taxonomy" id="1691903"/>
    <lineage>
        <taxon>Bacteria</taxon>
        <taxon>Pseudomonadati</taxon>
        <taxon>Pseudomonadota</taxon>
        <taxon>Gammaproteobacteria</taxon>
        <taxon>Enterobacterales</taxon>
        <taxon>Enterobacteriaceae</taxon>
        <taxon>Mangrovibacter</taxon>
    </lineage>
</organism>
<comment type="similarity">
    <text evidence="1 8 9">Belongs to the FGGY kinase family.</text>
</comment>
<evidence type="ECO:0000256" key="3">
    <source>
        <dbReference type="ARBA" id="ARBA00022679"/>
    </source>
</evidence>
<feature type="domain" description="Carbohydrate kinase FGGY C-terminal" evidence="12">
    <location>
        <begin position="253"/>
        <end position="440"/>
    </location>
</feature>
<dbReference type="Pfam" id="PF00370">
    <property type="entry name" value="FGGY_N"/>
    <property type="match status" value="1"/>
</dbReference>
<keyword evidence="3 8" id="KW-0808">Transferase</keyword>
<dbReference type="InterPro" id="IPR050406">
    <property type="entry name" value="FGGY_Carb_Kinase"/>
</dbReference>
<feature type="binding site" evidence="8">
    <location>
        <begin position="79"/>
        <end position="80"/>
    </location>
    <ligand>
        <name>substrate</name>
    </ligand>
</feature>
<dbReference type="Pfam" id="PF02782">
    <property type="entry name" value="FGGY_C"/>
    <property type="match status" value="1"/>
</dbReference>
<evidence type="ECO:0000313" key="14">
    <source>
        <dbReference type="Proteomes" id="UP000078225"/>
    </source>
</evidence>
<dbReference type="EC" id="2.7.1.17" evidence="8 10"/>
<keyword evidence="7 8" id="KW-0119">Carbohydrate metabolism</keyword>
<gene>
    <name evidence="8 10" type="primary">xylB</name>
    <name evidence="13" type="ORF">A9B99_09175</name>
</gene>
<evidence type="ECO:0000256" key="4">
    <source>
        <dbReference type="ARBA" id="ARBA00022741"/>
    </source>
</evidence>
<dbReference type="InterPro" id="IPR018484">
    <property type="entry name" value="FGGY_N"/>
</dbReference>
<dbReference type="CDD" id="cd07808">
    <property type="entry name" value="ASKHA_NBD_FGGY_EcXK-like"/>
    <property type="match status" value="1"/>
</dbReference>
<comment type="catalytic activity">
    <reaction evidence="8 10">
        <text>D-xylulose + ATP = D-xylulose 5-phosphate + ADP + H(+)</text>
        <dbReference type="Rhea" id="RHEA:10964"/>
        <dbReference type="ChEBI" id="CHEBI:15378"/>
        <dbReference type="ChEBI" id="CHEBI:17140"/>
        <dbReference type="ChEBI" id="CHEBI:30616"/>
        <dbReference type="ChEBI" id="CHEBI:57737"/>
        <dbReference type="ChEBI" id="CHEBI:456216"/>
        <dbReference type="EC" id="2.7.1.17"/>
    </reaction>
</comment>
<dbReference type="PIRSF" id="PIRSF000538">
    <property type="entry name" value="GlpK"/>
    <property type="match status" value="1"/>
</dbReference>
<keyword evidence="14" id="KW-1185">Reference proteome</keyword>
<dbReference type="PANTHER" id="PTHR43095:SF6">
    <property type="entry name" value="XYLULOSE KINASE"/>
    <property type="match status" value="1"/>
</dbReference>
<dbReference type="RefSeq" id="WP_064598473.1">
    <property type="nucleotide sequence ID" value="NZ_LYRP01000022.1"/>
</dbReference>
<dbReference type="HAMAP" id="MF_02220">
    <property type="entry name" value="XylB"/>
    <property type="match status" value="1"/>
</dbReference>
<evidence type="ECO:0000256" key="5">
    <source>
        <dbReference type="ARBA" id="ARBA00022777"/>
    </source>
</evidence>
<sequence>MYLGIDLGTSEVKALVIDDNYHVVATHSAPLSIQRPHPHWSEQSPQAWWEATDYLMATLKEKCGQHWSAIKSIGLSGQMHGAVLLDNQGEVIRPAILWNDTRCAQECAELEEIAPELHAIAGNLAMPGFTAPKLLWVRRHESDNFNRTATVLLPKDYLRFKMTGKKVSDMSDAAGTLWLDVAKRDWSDTLLEKCGLSRSNMPELVEGCAVSATLAPDVAQRWGLNASVVVAGGGGDNAVSAIGVGAVSPGDAFISLGTSGVLFVVTDAYRPAPESAVHAFCHVLPNLWHQMSVMLSAASCLQWFCRLTGTTETALLEEIEQLSDSEKAHAPLFLPYLSGERTPHNDPNARGLFWGLTHTSLRAQMGYAVLEGVSFGIADGLRVLQESGTDITQCSLVGGGARSPFWAQLLADILAMPVITHKGGETGGALGAARLACLAAGRPMGEVCSKPEIYKTWQANPERHLALMERYKQFAALYQNDITYRTHSFL</sequence>
<reference evidence="14" key="1">
    <citation type="submission" date="2016-05" db="EMBL/GenBank/DDBJ databases">
        <authorList>
            <person name="Behera P."/>
            <person name="Vaishampayan P."/>
            <person name="Singh N."/>
            <person name="Raina V."/>
            <person name="Suar M."/>
            <person name="Pattnaik A."/>
            <person name="Rastogi G."/>
        </authorList>
    </citation>
    <scope>NUCLEOTIDE SEQUENCE [LARGE SCALE GENOMIC DNA]</scope>
    <source>
        <strain evidence="14">MP23</strain>
    </source>
</reference>
<dbReference type="InterPro" id="IPR018485">
    <property type="entry name" value="FGGY_C"/>
</dbReference>
<feature type="domain" description="Carbohydrate kinase FGGY N-terminal" evidence="11">
    <location>
        <begin position="1"/>
        <end position="243"/>
    </location>
</feature>
<feature type="active site" description="Proton acceptor" evidence="8">
    <location>
        <position position="236"/>
    </location>
</feature>
<dbReference type="NCBIfam" id="TIGR01312">
    <property type="entry name" value="XylB"/>
    <property type="match status" value="1"/>
</dbReference>
<dbReference type="SUPFAM" id="SSF53067">
    <property type="entry name" value="Actin-like ATPase domain"/>
    <property type="match status" value="2"/>
</dbReference>
<dbReference type="PROSITE" id="PS00933">
    <property type="entry name" value="FGGY_KINASES_1"/>
    <property type="match status" value="1"/>
</dbReference>
<dbReference type="InterPro" id="IPR043129">
    <property type="entry name" value="ATPase_NBD"/>
</dbReference>
<dbReference type="GO" id="GO:0005998">
    <property type="term" value="P:xylulose catabolic process"/>
    <property type="evidence" value="ECO:0007669"/>
    <property type="project" value="UniProtKB-UniRule"/>
</dbReference>
<evidence type="ECO:0000256" key="6">
    <source>
        <dbReference type="ARBA" id="ARBA00022840"/>
    </source>
</evidence>
<evidence type="ECO:0000256" key="10">
    <source>
        <dbReference type="RuleBase" id="RU364073"/>
    </source>
</evidence>
<evidence type="ECO:0000259" key="11">
    <source>
        <dbReference type="Pfam" id="PF00370"/>
    </source>
</evidence>
<dbReference type="OrthoDB" id="9805576at2"/>
<evidence type="ECO:0000256" key="2">
    <source>
        <dbReference type="ARBA" id="ARBA00022629"/>
    </source>
</evidence>
<evidence type="ECO:0000256" key="7">
    <source>
        <dbReference type="ARBA" id="ARBA00023277"/>
    </source>
</evidence>
<dbReference type="InterPro" id="IPR000577">
    <property type="entry name" value="Carb_kinase_FGGY"/>
</dbReference>
<dbReference type="Proteomes" id="UP000078225">
    <property type="component" value="Unassembled WGS sequence"/>
</dbReference>
<dbReference type="PANTHER" id="PTHR43095">
    <property type="entry name" value="SUGAR KINASE"/>
    <property type="match status" value="1"/>
</dbReference>
<dbReference type="AlphaFoldDB" id="A0A1B7L275"/>
<keyword evidence="4 8" id="KW-0547">Nucleotide-binding</keyword>
<accession>A0A1B7L275</accession>
<protein>
    <recommendedName>
        <fullName evidence="8 10">Xylulose kinase</fullName>
        <shortName evidence="8 10">Xylulokinase</shortName>
        <ecNumber evidence="8 10">2.7.1.17</ecNumber>
    </recommendedName>
</protein>
<dbReference type="InterPro" id="IPR006000">
    <property type="entry name" value="Xylulokinase"/>
</dbReference>
<keyword evidence="5 8" id="KW-0418">Kinase</keyword>
<name>A0A1B7L275_9ENTR</name>
<evidence type="ECO:0000256" key="1">
    <source>
        <dbReference type="ARBA" id="ARBA00009156"/>
    </source>
</evidence>
<dbReference type="Gene3D" id="3.30.420.40">
    <property type="match status" value="2"/>
</dbReference>
<dbReference type="EMBL" id="LYRP01000022">
    <property type="protein sequence ID" value="OAT76472.1"/>
    <property type="molecule type" value="Genomic_DNA"/>
</dbReference>
<evidence type="ECO:0000313" key="13">
    <source>
        <dbReference type="EMBL" id="OAT76472.1"/>
    </source>
</evidence>
<keyword evidence="2 8" id="KW-0859">Xylose metabolism</keyword>
<comment type="caution">
    <text evidence="13">The sequence shown here is derived from an EMBL/GenBank/DDBJ whole genome shotgun (WGS) entry which is preliminary data.</text>
</comment>
<evidence type="ECO:0000256" key="8">
    <source>
        <dbReference type="HAMAP-Rule" id="MF_02220"/>
    </source>
</evidence>
<proteinExistence type="inferred from homology"/>
<evidence type="ECO:0000256" key="9">
    <source>
        <dbReference type="RuleBase" id="RU003733"/>
    </source>
</evidence>
<dbReference type="GO" id="GO:0042732">
    <property type="term" value="P:D-xylose metabolic process"/>
    <property type="evidence" value="ECO:0007669"/>
    <property type="project" value="UniProtKB-KW"/>
</dbReference>
<keyword evidence="6 8" id="KW-0067">ATP-binding</keyword>
<dbReference type="PROSITE" id="PS00445">
    <property type="entry name" value="FGGY_KINASES_2"/>
    <property type="match status" value="1"/>
</dbReference>
<dbReference type="GO" id="GO:0005524">
    <property type="term" value="F:ATP binding"/>
    <property type="evidence" value="ECO:0007669"/>
    <property type="project" value="UniProtKB-UniRule"/>
</dbReference>
<dbReference type="STRING" id="1691903.A9B99_09175"/>